<proteinExistence type="predicted"/>
<keyword evidence="4" id="KW-1185">Reference proteome</keyword>
<dbReference type="SUPFAM" id="SSF53474">
    <property type="entry name" value="alpha/beta-Hydrolases"/>
    <property type="match status" value="1"/>
</dbReference>
<protein>
    <recommendedName>
        <fullName evidence="2">Fungal lipase-type domain-containing protein</fullName>
    </recommendedName>
</protein>
<evidence type="ECO:0000256" key="1">
    <source>
        <dbReference type="SAM" id="MobiDB-lite"/>
    </source>
</evidence>
<organism evidence="3 4">
    <name type="scientific">Tetradesmus obliquus</name>
    <name type="common">Green alga</name>
    <name type="synonym">Acutodesmus obliquus</name>
    <dbReference type="NCBI Taxonomy" id="3088"/>
    <lineage>
        <taxon>Eukaryota</taxon>
        <taxon>Viridiplantae</taxon>
        <taxon>Chlorophyta</taxon>
        <taxon>core chlorophytes</taxon>
        <taxon>Chlorophyceae</taxon>
        <taxon>CS clade</taxon>
        <taxon>Sphaeropleales</taxon>
        <taxon>Scenedesmaceae</taxon>
        <taxon>Tetradesmus</taxon>
    </lineage>
</organism>
<name>A0A383WG11_TETOB</name>
<gene>
    <name evidence="3" type="ORF">BQ4739_LOCUS16730</name>
</gene>
<dbReference type="Gene3D" id="3.40.50.1820">
    <property type="entry name" value="alpha/beta hydrolase"/>
    <property type="match status" value="1"/>
</dbReference>
<feature type="region of interest" description="Disordered" evidence="1">
    <location>
        <begin position="446"/>
        <end position="466"/>
    </location>
</feature>
<dbReference type="InterPro" id="IPR002921">
    <property type="entry name" value="Fungal_lipase-type"/>
</dbReference>
<evidence type="ECO:0000313" key="4">
    <source>
        <dbReference type="Proteomes" id="UP000256970"/>
    </source>
</evidence>
<sequence length="594" mass="61656">MEEISRQDLLEVLQQGGTANAGPAAVAPLAQQAQHQQLEQHESDRDSWKDLYRVLITSLQHSSAQFQALTVEAITLGLWGLSSAHAALRDDIQGRELGLQDRAVIKDFIYFAEWARAFEAGDTVQQLAAALCIPESAVVRYQPVSLPRKPAHLVAVDHSRKQLLLVVRGTSQLADVLADLVAHTSPLGPGQAHSGMLDCAAAIIQQCLPTLEQQLQQHPGYRVHCLGHSLGGGVAALAAYLLRNTAELRSRLAQASGVVATGFGTPPIMTKELAESASSYTRTLVHNHDLVPRTCVASLAQLRQELELQTEAVFANNATMGWLRDSGVLAGGKALVASLCTYSAAGAAASRVAAVAARGSGMQRFMAAGLQVGATLLASKVKQMHNEAMAAPAPPPATAAAAAGTGASNGSSSSSNSSTGMQLWGKLLSQQPTLAGSSATAAAAQQGVTTSSSQDGSAGAAQQQQQLQKLEEEQQASCIMLYSPGRLYLLKRTGVDDAARYKLVAGLEPGSPTAAPAAAAAAAVESAAGQAAVPAAAGAPGPEAAAAAAASVQPADRFGRIVINRSMLRDHYLSHYVTGLHKLELQMLEEAAAA</sequence>
<evidence type="ECO:0000313" key="3">
    <source>
        <dbReference type="EMBL" id="SZX76341.1"/>
    </source>
</evidence>
<feature type="region of interest" description="Disordered" evidence="1">
    <location>
        <begin position="387"/>
        <end position="420"/>
    </location>
</feature>
<evidence type="ECO:0000259" key="2">
    <source>
        <dbReference type="Pfam" id="PF01764"/>
    </source>
</evidence>
<dbReference type="Proteomes" id="UP000256970">
    <property type="component" value="Unassembled WGS sequence"/>
</dbReference>
<dbReference type="AlphaFoldDB" id="A0A383WG11"/>
<dbReference type="GO" id="GO:0006629">
    <property type="term" value="P:lipid metabolic process"/>
    <property type="evidence" value="ECO:0007669"/>
    <property type="project" value="InterPro"/>
</dbReference>
<dbReference type="EMBL" id="FNXT01001256">
    <property type="protein sequence ID" value="SZX76341.1"/>
    <property type="molecule type" value="Genomic_DNA"/>
</dbReference>
<dbReference type="Pfam" id="PF01764">
    <property type="entry name" value="Lipase_3"/>
    <property type="match status" value="1"/>
</dbReference>
<feature type="compositionally biased region" description="Low complexity" evidence="1">
    <location>
        <begin position="398"/>
        <end position="420"/>
    </location>
</feature>
<dbReference type="PANTHER" id="PTHR47418">
    <property type="entry name" value="ALPHA/BETA-HYDROLASES SUPERFAMILY PROTEIN"/>
    <property type="match status" value="1"/>
</dbReference>
<dbReference type="CDD" id="cd00519">
    <property type="entry name" value="Lipase_3"/>
    <property type="match status" value="1"/>
</dbReference>
<accession>A0A383WG11</accession>
<reference evidence="3 4" key="1">
    <citation type="submission" date="2016-10" db="EMBL/GenBank/DDBJ databases">
        <authorList>
            <person name="Cai Z."/>
        </authorList>
    </citation>
    <scope>NUCLEOTIDE SEQUENCE [LARGE SCALE GENOMIC DNA]</scope>
</reference>
<feature type="domain" description="Fungal lipase-type" evidence="2">
    <location>
        <begin position="165"/>
        <end position="295"/>
    </location>
</feature>
<dbReference type="InterPro" id="IPR029058">
    <property type="entry name" value="AB_hydrolase_fold"/>
</dbReference>